<dbReference type="InterPro" id="IPR004381">
    <property type="entry name" value="Glycerate_kinase"/>
</dbReference>
<dbReference type="PIRSF" id="PIRSF006078">
    <property type="entry name" value="GlxK"/>
    <property type="match status" value="1"/>
</dbReference>
<proteinExistence type="inferred from homology"/>
<dbReference type="Pfam" id="PF02595">
    <property type="entry name" value="Gly_kinase"/>
    <property type="match status" value="1"/>
</dbReference>
<dbReference type="InterPro" id="IPR036129">
    <property type="entry name" value="Glycerate_kinase_sf"/>
</dbReference>
<keyword evidence="5" id="KW-1185">Reference proteome</keyword>
<keyword evidence="2 4" id="KW-0808">Transferase</keyword>
<accession>A0ABQ9XYS3</accession>
<organism evidence="4 5">
    <name type="scientific">Blattamonas nauphoetae</name>
    <dbReference type="NCBI Taxonomy" id="2049346"/>
    <lineage>
        <taxon>Eukaryota</taxon>
        <taxon>Metamonada</taxon>
        <taxon>Preaxostyla</taxon>
        <taxon>Oxymonadida</taxon>
        <taxon>Blattamonas</taxon>
    </lineage>
</organism>
<dbReference type="EMBL" id="JARBJD010000054">
    <property type="protein sequence ID" value="KAK2956640.1"/>
    <property type="molecule type" value="Genomic_DNA"/>
</dbReference>
<evidence type="ECO:0000256" key="1">
    <source>
        <dbReference type="ARBA" id="ARBA00006284"/>
    </source>
</evidence>
<dbReference type="Proteomes" id="UP001281761">
    <property type="component" value="Unassembled WGS sequence"/>
</dbReference>
<sequence>MKIVLVPDSFKGTMSSIEVCDIMEASIKKHFANAQVVALPVADGGEGTVDCFLSAMGGSRIVRTVKGPYNEPLESFYGIVDNGQTAVIEMAAASGLPLVGDNKQPDKTTTFGVGELIIDALERGCQRIILGLGGSCTNDLGCGMAAAVGVTFTNKDGASFIPTGGTLCEIAHIDKSKVDPRLSSVSIEAMCDIDNPLFGERGAAYIFSPQKGANPEIVKFLDDGLRAASEVIKQDLHVDVSDMRGAGAAGGMGGGVVAFLGAELKMGIEAVLDTVHFSTIAQDAQLVLTGEGKLDTQSLRGKVVVGVGQRAQKLGVPVVAVVGDAEDVDVTHCGVKAVFTINRRAVPFEIARKTSKQDLSATMDSIMALVKIFAKE</sequence>
<dbReference type="NCBIfam" id="TIGR00045">
    <property type="entry name" value="glycerate kinase"/>
    <property type="match status" value="1"/>
</dbReference>
<dbReference type="EC" id="2.7.1.31" evidence="4"/>
<dbReference type="PANTHER" id="PTHR21599">
    <property type="entry name" value="GLYCERATE KINASE"/>
    <property type="match status" value="1"/>
</dbReference>
<dbReference type="Gene3D" id="3.40.50.10350">
    <property type="entry name" value="Glycerate kinase, domain 1"/>
    <property type="match status" value="1"/>
</dbReference>
<comment type="caution">
    <text evidence="4">The sequence shown here is derived from an EMBL/GenBank/DDBJ whole genome shotgun (WGS) entry which is preliminary data.</text>
</comment>
<evidence type="ECO:0000313" key="5">
    <source>
        <dbReference type="Proteomes" id="UP001281761"/>
    </source>
</evidence>
<dbReference type="SUPFAM" id="SSF110738">
    <property type="entry name" value="Glycerate kinase I"/>
    <property type="match status" value="1"/>
</dbReference>
<evidence type="ECO:0000256" key="2">
    <source>
        <dbReference type="ARBA" id="ARBA00022679"/>
    </source>
</evidence>
<evidence type="ECO:0000256" key="3">
    <source>
        <dbReference type="ARBA" id="ARBA00022777"/>
    </source>
</evidence>
<dbReference type="PANTHER" id="PTHR21599:SF0">
    <property type="entry name" value="GLYCERATE KINASE"/>
    <property type="match status" value="1"/>
</dbReference>
<gene>
    <name evidence="4" type="ORF">BLNAU_8481</name>
</gene>
<dbReference type="InterPro" id="IPR018197">
    <property type="entry name" value="Glycerate_kinase_RE-like"/>
</dbReference>
<keyword evidence="3 4" id="KW-0418">Kinase</keyword>
<dbReference type="GO" id="GO:0008887">
    <property type="term" value="F:glycerate kinase activity"/>
    <property type="evidence" value="ECO:0007669"/>
    <property type="project" value="UniProtKB-EC"/>
</dbReference>
<dbReference type="Gene3D" id="3.90.1510.10">
    <property type="entry name" value="Glycerate kinase, domain 2"/>
    <property type="match status" value="1"/>
</dbReference>
<dbReference type="InterPro" id="IPR018193">
    <property type="entry name" value="Glyc_kinase_flavodox-like_fold"/>
</dbReference>
<comment type="similarity">
    <text evidence="1">Belongs to the glycerate kinase type-1 family.</text>
</comment>
<name>A0ABQ9XYS3_9EUKA</name>
<reference evidence="4 5" key="1">
    <citation type="journal article" date="2022" name="bioRxiv">
        <title>Genomics of Preaxostyla Flagellates Illuminates Evolutionary Transitions and the Path Towards Mitochondrial Loss.</title>
        <authorList>
            <person name="Novak L.V.F."/>
            <person name="Treitli S.C."/>
            <person name="Pyrih J."/>
            <person name="Halakuc P."/>
            <person name="Pipaliya S.V."/>
            <person name="Vacek V."/>
            <person name="Brzon O."/>
            <person name="Soukal P."/>
            <person name="Eme L."/>
            <person name="Dacks J.B."/>
            <person name="Karnkowska A."/>
            <person name="Elias M."/>
            <person name="Hampl V."/>
        </authorList>
    </citation>
    <scope>NUCLEOTIDE SEQUENCE [LARGE SCALE GENOMIC DNA]</scope>
    <source>
        <strain evidence="4">NAU3</strain>
        <tissue evidence="4">Gut</tissue>
    </source>
</reference>
<protein>
    <submittedName>
        <fullName evidence="4">Glycerate kinase</fullName>
        <ecNumber evidence="4">2.7.1.31</ecNumber>
    </submittedName>
</protein>
<evidence type="ECO:0000313" key="4">
    <source>
        <dbReference type="EMBL" id="KAK2956640.1"/>
    </source>
</evidence>